<dbReference type="EMBL" id="CYRY02019177">
    <property type="protein sequence ID" value="VCW96732.1"/>
    <property type="molecule type" value="Genomic_DNA"/>
</dbReference>
<protein>
    <submittedName>
        <fullName evidence="1">Uncharacterized protein</fullName>
    </submittedName>
</protein>
<gene>
    <name evidence="1" type="ORF">BN2614_LOCUS6</name>
</gene>
<dbReference type="AlphaFoldDB" id="A0A9X9Q1J1"/>
<keyword evidence="2" id="KW-1185">Reference proteome</keyword>
<comment type="caution">
    <text evidence="1">The sequence shown here is derived from an EMBL/GenBank/DDBJ whole genome shotgun (WGS) entry which is preliminary data.</text>
</comment>
<name>A0A9X9Q1J1_GULGU</name>
<feature type="non-terminal residue" evidence="1">
    <location>
        <position position="1"/>
    </location>
</feature>
<proteinExistence type="predicted"/>
<evidence type="ECO:0000313" key="2">
    <source>
        <dbReference type="Proteomes" id="UP000269945"/>
    </source>
</evidence>
<organism evidence="1 2">
    <name type="scientific">Gulo gulo</name>
    <name type="common">Wolverine</name>
    <name type="synonym">Gluton</name>
    <dbReference type="NCBI Taxonomy" id="48420"/>
    <lineage>
        <taxon>Eukaryota</taxon>
        <taxon>Metazoa</taxon>
        <taxon>Chordata</taxon>
        <taxon>Craniata</taxon>
        <taxon>Vertebrata</taxon>
        <taxon>Euteleostomi</taxon>
        <taxon>Mammalia</taxon>
        <taxon>Eutheria</taxon>
        <taxon>Laurasiatheria</taxon>
        <taxon>Carnivora</taxon>
        <taxon>Caniformia</taxon>
        <taxon>Musteloidea</taxon>
        <taxon>Mustelidae</taxon>
        <taxon>Guloninae</taxon>
        <taxon>Gulo</taxon>
    </lineage>
</organism>
<sequence length="111" mass="12443">ASPTSRLRSIHYLCHYYGPYLRAWDFVLSSSEPSRVSGTVHTTYNYQTMTDCAHAHLPSQTIRNSCMAGKTNIIHSPTRTVLHKCDTKTANETMPDCPLSARNCDLCLPPE</sequence>
<accession>A0A9X9Q1J1</accession>
<evidence type="ECO:0000313" key="1">
    <source>
        <dbReference type="EMBL" id="VCW96732.1"/>
    </source>
</evidence>
<reference evidence="1 2" key="1">
    <citation type="submission" date="2018-10" db="EMBL/GenBank/DDBJ databases">
        <authorList>
            <person name="Ekblom R."/>
            <person name="Jareborg N."/>
        </authorList>
    </citation>
    <scope>NUCLEOTIDE SEQUENCE [LARGE SCALE GENOMIC DNA]</scope>
    <source>
        <tissue evidence="1">Muscle</tissue>
    </source>
</reference>
<dbReference type="Proteomes" id="UP000269945">
    <property type="component" value="Unassembled WGS sequence"/>
</dbReference>